<name>A0A6J4JBU5_9ACTN</name>
<feature type="compositionally biased region" description="Gly residues" evidence="1">
    <location>
        <begin position="64"/>
        <end position="74"/>
    </location>
</feature>
<sequence>ERRPGRPRPSHRRDVPADRHLHPPLRPGVDHLLRQVPVRGRPVVARRRRPGGHPTHPARDRGAGRVGAGRGAGGDRALARHRPSRRLRPQGGQAVRDGEAGRRGRHRRPARPDRRGHRDDRRPGRPVGPRPAGPGGVAGRGTVRHRPQRRRPPARRRGAEARLAVHRRRPGL</sequence>
<feature type="compositionally biased region" description="Basic residues" evidence="1">
    <location>
        <begin position="142"/>
        <end position="156"/>
    </location>
</feature>
<evidence type="ECO:0000256" key="1">
    <source>
        <dbReference type="SAM" id="MobiDB-lite"/>
    </source>
</evidence>
<keyword evidence="2" id="KW-0328">Glycosyltransferase</keyword>
<feature type="compositionally biased region" description="Basic residues" evidence="1">
    <location>
        <begin position="79"/>
        <end position="88"/>
    </location>
</feature>
<reference evidence="2" key="1">
    <citation type="submission" date="2020-02" db="EMBL/GenBank/DDBJ databases">
        <authorList>
            <person name="Meier V. D."/>
        </authorList>
    </citation>
    <scope>NUCLEOTIDE SEQUENCE</scope>
    <source>
        <strain evidence="2">AVDCRST_MAG10</strain>
    </source>
</reference>
<feature type="non-terminal residue" evidence="2">
    <location>
        <position position="1"/>
    </location>
</feature>
<feature type="region of interest" description="Disordered" evidence="1">
    <location>
        <begin position="1"/>
        <end position="172"/>
    </location>
</feature>
<dbReference type="EC" id="2.4.2.10" evidence="2"/>
<accession>A0A6J4JBU5</accession>
<protein>
    <submittedName>
        <fullName evidence="2">Orotate phosphoribosyltransferase</fullName>
        <ecNumber evidence="2">2.4.2.10</ecNumber>
    </submittedName>
</protein>
<dbReference type="GO" id="GO:0004588">
    <property type="term" value="F:orotate phosphoribosyltransferase activity"/>
    <property type="evidence" value="ECO:0007669"/>
    <property type="project" value="UniProtKB-EC"/>
</dbReference>
<feature type="non-terminal residue" evidence="2">
    <location>
        <position position="172"/>
    </location>
</feature>
<organism evidence="2">
    <name type="scientific">uncultured Acidimicrobiales bacterium</name>
    <dbReference type="NCBI Taxonomy" id="310071"/>
    <lineage>
        <taxon>Bacteria</taxon>
        <taxon>Bacillati</taxon>
        <taxon>Actinomycetota</taxon>
        <taxon>Acidimicrobiia</taxon>
        <taxon>Acidimicrobiales</taxon>
        <taxon>environmental samples</taxon>
    </lineage>
</organism>
<feature type="compositionally biased region" description="Low complexity" evidence="1">
    <location>
        <begin position="34"/>
        <end position="43"/>
    </location>
</feature>
<evidence type="ECO:0000313" key="2">
    <source>
        <dbReference type="EMBL" id="CAA9272160.1"/>
    </source>
</evidence>
<feature type="compositionally biased region" description="Basic residues" evidence="1">
    <location>
        <begin position="1"/>
        <end position="11"/>
    </location>
</feature>
<feature type="compositionally biased region" description="Basic and acidic residues" evidence="1">
    <location>
        <begin position="12"/>
        <end position="21"/>
    </location>
</feature>
<keyword evidence="2" id="KW-0808">Transferase</keyword>
<proteinExistence type="predicted"/>
<gene>
    <name evidence="2" type="ORF">AVDCRST_MAG10-3348</name>
</gene>
<dbReference type="EMBL" id="CADCTB010000204">
    <property type="protein sequence ID" value="CAA9272160.1"/>
    <property type="molecule type" value="Genomic_DNA"/>
</dbReference>
<dbReference type="AlphaFoldDB" id="A0A6J4JBU5"/>
<feature type="compositionally biased region" description="Basic and acidic residues" evidence="1">
    <location>
        <begin position="110"/>
        <end position="123"/>
    </location>
</feature>